<dbReference type="AlphaFoldDB" id="A0A8X6TPL7"/>
<dbReference type="Proteomes" id="UP000887013">
    <property type="component" value="Unassembled WGS sequence"/>
</dbReference>
<dbReference type="EMBL" id="BMAW01108376">
    <property type="protein sequence ID" value="GFT33614.1"/>
    <property type="molecule type" value="Genomic_DNA"/>
</dbReference>
<accession>A0A8X6TPL7</accession>
<keyword evidence="3" id="KW-1185">Reference proteome</keyword>
<organism evidence="2 3">
    <name type="scientific">Nephila pilipes</name>
    <name type="common">Giant wood spider</name>
    <name type="synonym">Nephila maculata</name>
    <dbReference type="NCBI Taxonomy" id="299642"/>
    <lineage>
        <taxon>Eukaryota</taxon>
        <taxon>Metazoa</taxon>
        <taxon>Ecdysozoa</taxon>
        <taxon>Arthropoda</taxon>
        <taxon>Chelicerata</taxon>
        <taxon>Arachnida</taxon>
        <taxon>Araneae</taxon>
        <taxon>Araneomorphae</taxon>
        <taxon>Entelegynae</taxon>
        <taxon>Araneoidea</taxon>
        <taxon>Nephilidae</taxon>
        <taxon>Nephila</taxon>
    </lineage>
</organism>
<evidence type="ECO:0000256" key="1">
    <source>
        <dbReference type="SAM" id="MobiDB-lite"/>
    </source>
</evidence>
<sequence length="97" mass="10623">MLSKSLSYLVLKFNLAAIGMSSDAGFPSRSSLQRRDGIPNLSSDVIQGKRRDRQGEGAYKGMKSESSAVSEGEGVTRKRRRTTFTVPTWLFVPSLPA</sequence>
<name>A0A8X6TPL7_NEPPI</name>
<feature type="compositionally biased region" description="Low complexity" evidence="1">
    <location>
        <begin position="64"/>
        <end position="73"/>
    </location>
</feature>
<evidence type="ECO:0000313" key="3">
    <source>
        <dbReference type="Proteomes" id="UP000887013"/>
    </source>
</evidence>
<evidence type="ECO:0000313" key="2">
    <source>
        <dbReference type="EMBL" id="GFT33614.1"/>
    </source>
</evidence>
<protein>
    <submittedName>
        <fullName evidence="2">Uncharacterized protein</fullName>
    </submittedName>
</protein>
<proteinExistence type="predicted"/>
<feature type="region of interest" description="Disordered" evidence="1">
    <location>
        <begin position="21"/>
        <end position="77"/>
    </location>
</feature>
<reference evidence="2" key="1">
    <citation type="submission" date="2020-08" db="EMBL/GenBank/DDBJ databases">
        <title>Multicomponent nature underlies the extraordinary mechanical properties of spider dragline silk.</title>
        <authorList>
            <person name="Kono N."/>
            <person name="Nakamura H."/>
            <person name="Mori M."/>
            <person name="Yoshida Y."/>
            <person name="Ohtoshi R."/>
            <person name="Malay A.D."/>
            <person name="Moran D.A.P."/>
            <person name="Tomita M."/>
            <person name="Numata K."/>
            <person name="Arakawa K."/>
        </authorList>
    </citation>
    <scope>NUCLEOTIDE SEQUENCE</scope>
</reference>
<gene>
    <name evidence="2" type="ORF">NPIL_36751</name>
</gene>
<comment type="caution">
    <text evidence="2">The sequence shown here is derived from an EMBL/GenBank/DDBJ whole genome shotgun (WGS) entry which is preliminary data.</text>
</comment>